<keyword evidence="10 12" id="KW-1133">Transmembrane helix</keyword>
<dbReference type="PANTHER" id="PTHR42861">
    <property type="entry name" value="CALCIUM-TRANSPORTING ATPASE"/>
    <property type="match status" value="1"/>
</dbReference>
<dbReference type="InterPro" id="IPR018303">
    <property type="entry name" value="ATPase_P-typ_P_site"/>
</dbReference>
<dbReference type="SUPFAM" id="SSF81660">
    <property type="entry name" value="Metal cation-transporting ATPase, ATP-binding domain N"/>
    <property type="match status" value="1"/>
</dbReference>
<dbReference type="InterPro" id="IPR023214">
    <property type="entry name" value="HAD_sf"/>
</dbReference>
<accession>A0A517V6Z8</accession>
<comment type="similarity">
    <text evidence="2">Belongs to the cation transport ATPase (P-type) (TC 3.A.3) family. Type IIIA subfamily.</text>
</comment>
<dbReference type="InterPro" id="IPR004014">
    <property type="entry name" value="ATPase_P-typ_cation-transptr_N"/>
</dbReference>
<keyword evidence="7" id="KW-0067">ATP-binding</keyword>
<evidence type="ECO:0000313" key="15">
    <source>
        <dbReference type="Proteomes" id="UP000316855"/>
    </source>
</evidence>
<dbReference type="Gene3D" id="1.20.1110.10">
    <property type="entry name" value="Calcium-transporting ATPase, transmembrane domain"/>
    <property type="match status" value="2"/>
</dbReference>
<feature type="transmembrane region" description="Helical" evidence="12">
    <location>
        <begin position="232"/>
        <end position="252"/>
    </location>
</feature>
<protein>
    <submittedName>
        <fullName evidence="14">Calcium-transporting ATPase 1</fullName>
    </submittedName>
</protein>
<dbReference type="InterPro" id="IPR044492">
    <property type="entry name" value="P_typ_ATPase_HD_dom"/>
</dbReference>
<keyword evidence="9" id="KW-1278">Translocase</keyword>
<dbReference type="GO" id="GO:0005524">
    <property type="term" value="F:ATP binding"/>
    <property type="evidence" value="ECO:0007669"/>
    <property type="project" value="UniProtKB-KW"/>
</dbReference>
<keyword evidence="3" id="KW-0597">Phosphoprotein</keyword>
<dbReference type="SFLD" id="SFLDF00027">
    <property type="entry name" value="p-type_atpase"/>
    <property type="match status" value="1"/>
</dbReference>
<dbReference type="FunFam" id="2.70.150.10:FF:000042">
    <property type="entry name" value="Plasma membrane ATPase"/>
    <property type="match status" value="1"/>
</dbReference>
<dbReference type="InterPro" id="IPR059000">
    <property type="entry name" value="ATPase_P-type_domA"/>
</dbReference>
<evidence type="ECO:0000256" key="8">
    <source>
        <dbReference type="ARBA" id="ARBA00022842"/>
    </source>
</evidence>
<dbReference type="FunFam" id="3.40.50.1000:FF:000211">
    <property type="entry name" value="Plasma membrane ATPase"/>
    <property type="match status" value="1"/>
</dbReference>
<organism evidence="14 15">
    <name type="scientific">Gimesia algae</name>
    <dbReference type="NCBI Taxonomy" id="2527971"/>
    <lineage>
        <taxon>Bacteria</taxon>
        <taxon>Pseudomonadati</taxon>
        <taxon>Planctomycetota</taxon>
        <taxon>Planctomycetia</taxon>
        <taxon>Planctomycetales</taxon>
        <taxon>Planctomycetaceae</taxon>
        <taxon>Gimesia</taxon>
    </lineage>
</organism>
<evidence type="ECO:0000256" key="6">
    <source>
        <dbReference type="ARBA" id="ARBA00022741"/>
    </source>
</evidence>
<evidence type="ECO:0000256" key="9">
    <source>
        <dbReference type="ARBA" id="ARBA00022967"/>
    </source>
</evidence>
<dbReference type="InterPro" id="IPR036412">
    <property type="entry name" value="HAD-like_sf"/>
</dbReference>
<dbReference type="Pfam" id="PF00690">
    <property type="entry name" value="Cation_ATPase_N"/>
    <property type="match status" value="1"/>
</dbReference>
<dbReference type="EMBL" id="CP036343">
    <property type="protein sequence ID" value="QDT88778.1"/>
    <property type="molecule type" value="Genomic_DNA"/>
</dbReference>
<evidence type="ECO:0000256" key="12">
    <source>
        <dbReference type="SAM" id="Phobius"/>
    </source>
</evidence>
<keyword evidence="4 12" id="KW-0812">Transmembrane</keyword>
<evidence type="ECO:0000256" key="3">
    <source>
        <dbReference type="ARBA" id="ARBA00022553"/>
    </source>
</evidence>
<dbReference type="GO" id="GO:0120029">
    <property type="term" value="P:proton export across plasma membrane"/>
    <property type="evidence" value="ECO:0007669"/>
    <property type="project" value="InterPro"/>
</dbReference>
<evidence type="ECO:0000256" key="5">
    <source>
        <dbReference type="ARBA" id="ARBA00022723"/>
    </source>
</evidence>
<dbReference type="SUPFAM" id="SSF56784">
    <property type="entry name" value="HAD-like"/>
    <property type="match status" value="1"/>
</dbReference>
<proteinExistence type="inferred from homology"/>
<evidence type="ECO:0000256" key="11">
    <source>
        <dbReference type="ARBA" id="ARBA00023136"/>
    </source>
</evidence>
<dbReference type="InterPro" id="IPR001757">
    <property type="entry name" value="P_typ_ATPase"/>
</dbReference>
<evidence type="ECO:0000256" key="10">
    <source>
        <dbReference type="ARBA" id="ARBA00022989"/>
    </source>
</evidence>
<keyword evidence="5" id="KW-0479">Metal-binding</keyword>
<dbReference type="InterPro" id="IPR023298">
    <property type="entry name" value="ATPase_P-typ_TM_dom_sf"/>
</dbReference>
<evidence type="ECO:0000259" key="13">
    <source>
        <dbReference type="SMART" id="SM00831"/>
    </source>
</evidence>
<dbReference type="Gene3D" id="3.40.50.1000">
    <property type="entry name" value="HAD superfamily/HAD-like"/>
    <property type="match status" value="1"/>
</dbReference>
<dbReference type="Gene3D" id="2.70.150.10">
    <property type="entry name" value="Calcium-transporting ATPase, cytoplasmic transduction domain A"/>
    <property type="match status" value="1"/>
</dbReference>
<dbReference type="CDD" id="cd02076">
    <property type="entry name" value="P-type_ATPase_H"/>
    <property type="match status" value="1"/>
</dbReference>
<dbReference type="InterPro" id="IPR006534">
    <property type="entry name" value="P-type_ATPase_IIIA"/>
</dbReference>
<dbReference type="InterPro" id="IPR023299">
    <property type="entry name" value="ATPase_P-typ_cyto_dom_N"/>
</dbReference>
<dbReference type="Proteomes" id="UP000316855">
    <property type="component" value="Chromosome"/>
</dbReference>
<feature type="transmembrane region" description="Helical" evidence="12">
    <location>
        <begin position="807"/>
        <end position="827"/>
    </location>
</feature>
<dbReference type="Pfam" id="PF00122">
    <property type="entry name" value="E1-E2_ATPase"/>
    <property type="match status" value="1"/>
</dbReference>
<dbReference type="RefSeq" id="WP_145223919.1">
    <property type="nucleotide sequence ID" value="NZ_CP036343.1"/>
</dbReference>
<reference evidence="14 15" key="1">
    <citation type="submission" date="2019-02" db="EMBL/GenBank/DDBJ databases">
        <title>Deep-cultivation of Planctomycetes and their phenomic and genomic characterization uncovers novel biology.</title>
        <authorList>
            <person name="Wiegand S."/>
            <person name="Jogler M."/>
            <person name="Boedeker C."/>
            <person name="Pinto D."/>
            <person name="Vollmers J."/>
            <person name="Rivas-Marin E."/>
            <person name="Kohn T."/>
            <person name="Peeters S.H."/>
            <person name="Heuer A."/>
            <person name="Rast P."/>
            <person name="Oberbeckmann S."/>
            <person name="Bunk B."/>
            <person name="Jeske O."/>
            <person name="Meyerdierks A."/>
            <person name="Storesund J.E."/>
            <person name="Kallscheuer N."/>
            <person name="Luecker S."/>
            <person name="Lage O.M."/>
            <person name="Pohl T."/>
            <person name="Merkel B.J."/>
            <person name="Hornburger P."/>
            <person name="Mueller R.-W."/>
            <person name="Bruemmer F."/>
            <person name="Labrenz M."/>
            <person name="Spormann A.M."/>
            <person name="Op den Camp H."/>
            <person name="Overmann J."/>
            <person name="Amann R."/>
            <person name="Jetten M.S.M."/>
            <person name="Mascher T."/>
            <person name="Medema M.H."/>
            <person name="Devos D.P."/>
            <person name="Kaster A.-K."/>
            <person name="Ovreas L."/>
            <person name="Rohde M."/>
            <person name="Galperin M.Y."/>
            <person name="Jogler C."/>
        </authorList>
    </citation>
    <scope>NUCLEOTIDE SEQUENCE [LARGE SCALE GENOMIC DNA]</scope>
    <source>
        <strain evidence="14 15">Pan161</strain>
    </source>
</reference>
<dbReference type="GO" id="GO:0016020">
    <property type="term" value="C:membrane"/>
    <property type="evidence" value="ECO:0007669"/>
    <property type="project" value="UniProtKB-SubCell"/>
</dbReference>
<feature type="domain" description="Cation-transporting P-type ATPase N-terminal" evidence="13">
    <location>
        <begin position="6"/>
        <end position="79"/>
    </location>
</feature>
<feature type="transmembrane region" description="Helical" evidence="12">
    <location>
        <begin position="839"/>
        <end position="861"/>
    </location>
</feature>
<feature type="transmembrane region" description="Helical" evidence="12">
    <location>
        <begin position="264"/>
        <end position="287"/>
    </location>
</feature>
<name>A0A517V6Z8_9PLAN</name>
<dbReference type="GO" id="GO:0016887">
    <property type="term" value="F:ATP hydrolysis activity"/>
    <property type="evidence" value="ECO:0007669"/>
    <property type="project" value="InterPro"/>
</dbReference>
<feature type="transmembrane region" description="Helical" evidence="12">
    <location>
        <begin position="739"/>
        <end position="761"/>
    </location>
</feature>
<dbReference type="SMART" id="SM00831">
    <property type="entry name" value="Cation_ATPase_N"/>
    <property type="match status" value="1"/>
</dbReference>
<dbReference type="InterPro" id="IPR008250">
    <property type="entry name" value="ATPase_P-typ_transduc_dom_A_sf"/>
</dbReference>
<dbReference type="SFLD" id="SFLDG00002">
    <property type="entry name" value="C1.7:_P-type_atpase_like"/>
    <property type="match status" value="1"/>
</dbReference>
<evidence type="ECO:0000256" key="2">
    <source>
        <dbReference type="ARBA" id="ARBA00008804"/>
    </source>
</evidence>
<dbReference type="GO" id="GO:0008553">
    <property type="term" value="F:P-type proton-exporting transporter activity"/>
    <property type="evidence" value="ECO:0007669"/>
    <property type="project" value="InterPro"/>
</dbReference>
<keyword evidence="11 12" id="KW-0472">Membrane</keyword>
<dbReference type="NCBIfam" id="TIGR01494">
    <property type="entry name" value="ATPase_P-type"/>
    <property type="match status" value="2"/>
</dbReference>
<dbReference type="OrthoDB" id="211392at2"/>
<dbReference type="Gene3D" id="3.40.1110.10">
    <property type="entry name" value="Calcium-transporting ATPase, cytoplasmic domain N"/>
    <property type="match status" value="1"/>
</dbReference>
<dbReference type="Pfam" id="PF00702">
    <property type="entry name" value="Hydrolase"/>
    <property type="match status" value="2"/>
</dbReference>
<dbReference type="FunFam" id="3.40.1110.10:FF:000005">
    <property type="entry name" value="Plasma membrane ATPase"/>
    <property type="match status" value="1"/>
</dbReference>
<evidence type="ECO:0000256" key="4">
    <source>
        <dbReference type="ARBA" id="ARBA00022692"/>
    </source>
</evidence>
<dbReference type="GO" id="GO:0046872">
    <property type="term" value="F:metal ion binding"/>
    <property type="evidence" value="ECO:0007669"/>
    <property type="project" value="UniProtKB-KW"/>
</dbReference>
<feature type="transmembrane region" description="Helical" evidence="12">
    <location>
        <begin position="685"/>
        <end position="712"/>
    </location>
</feature>
<evidence type="ECO:0000256" key="7">
    <source>
        <dbReference type="ARBA" id="ARBA00022840"/>
    </source>
</evidence>
<sequence length="878" mass="97700">MSNQLDFKELSADEVVEKLQVNPSTGLMTEQIGSRQQQYGFNEIPEKEETLLSRILKRFWGPIPWMIEIAGILSAAVGKWEDFGIIMILLLVNVVIDFRQEAKAISALKLLKEKLARLALVLRDGRWSEIPARELVPGDVIKLRIGNVIPADVTLIDGAYLQVDQSALTGESVPADKMTGDIAYANSVIKMGEMVAVVTGTGLNTFFGHTVELVAQAEKHEHSHLQKAVVNIGNYLILIAGVMVVLIIFVGLYRHDSLMEILRFSLVLTVASIPVALPAVLSVTMAVGAMRLAQHQAIVSRLVAIEELAGVDILCCDKTGTLTKNQMKLEEPALFNNFTRDDALFYAALASRVENNDPLESPIFQAVQHSHIQQRLSDCEQLDFTPFDPVRKRTEATIKFGEDSSRIVTKGAPQAVLALCDDAVVDETVIRQVEQFAHNGYRTLGIGVRSPDESTFHFVGLLPFYDPPRDDSAETIATAKRLGLDVKMITGDNLAIARQIAEILGIQGKIRNHTELSEERPTELLLIADVVTETLYGRLKPDATSDEVRAVAEEVVNRLEEQLRDVRPHNGFVRRHESEIVRLIEETGGFAQVFPEDKYQIVDRLQLNDHIVAMTGDGVNDAPALKKADAGIAVSGATDAARAAADIVLLLPGLSVIINAIEESRQIFGRMKSYAIFRIAETLRVILFMTLAITVFNFYPVTAIMIIILALLNDIPIMAIAYDNAKIEPHPVRWNMREVLTIASVLGLAGVASSFLLFFILEEMQFSRGLMQAILFLKLDVAGHSTIYVARTGERHFWERPFPSLKLLIPALSTRIVGTLIACYGIFMEPVGWKMTGYIYLYATVWFVFNDFLKVAVYRMLNRTKWLLVREHVHEIIK</sequence>
<dbReference type="SFLD" id="SFLDS00003">
    <property type="entry name" value="Haloacid_Dehalogenase"/>
    <property type="match status" value="1"/>
</dbReference>
<dbReference type="PRINTS" id="PR00119">
    <property type="entry name" value="CATATPASE"/>
</dbReference>
<dbReference type="AlphaFoldDB" id="A0A517V6Z8"/>
<comment type="subcellular location">
    <subcellularLocation>
        <location evidence="1">Membrane</location>
        <topology evidence="1">Multi-pass membrane protein</topology>
    </subcellularLocation>
</comment>
<dbReference type="SUPFAM" id="SSF81665">
    <property type="entry name" value="Calcium ATPase, transmembrane domain M"/>
    <property type="match status" value="1"/>
</dbReference>
<evidence type="ECO:0000313" key="14">
    <source>
        <dbReference type="EMBL" id="QDT88778.1"/>
    </source>
</evidence>
<gene>
    <name evidence="14" type="ORF">Pan161_03970</name>
</gene>
<keyword evidence="8" id="KW-0460">Magnesium</keyword>
<keyword evidence="6" id="KW-0547">Nucleotide-binding</keyword>
<keyword evidence="15" id="KW-1185">Reference proteome</keyword>
<dbReference type="PROSITE" id="PS00154">
    <property type="entry name" value="ATPASE_E1_E2"/>
    <property type="match status" value="1"/>
</dbReference>
<dbReference type="SUPFAM" id="SSF81653">
    <property type="entry name" value="Calcium ATPase, transduction domain A"/>
    <property type="match status" value="1"/>
</dbReference>
<evidence type="ECO:0000256" key="1">
    <source>
        <dbReference type="ARBA" id="ARBA00004141"/>
    </source>
</evidence>
<dbReference type="KEGG" id="gax:Pan161_03970"/>